<dbReference type="EMBL" id="SJPF01000007">
    <property type="protein sequence ID" value="TWT29676.1"/>
    <property type="molecule type" value="Genomic_DNA"/>
</dbReference>
<reference evidence="2 3" key="1">
    <citation type="submission" date="2019-02" db="EMBL/GenBank/DDBJ databases">
        <title>Deep-cultivation of Planctomycetes and their phenomic and genomic characterization uncovers novel biology.</title>
        <authorList>
            <person name="Wiegand S."/>
            <person name="Jogler M."/>
            <person name="Boedeker C."/>
            <person name="Pinto D."/>
            <person name="Vollmers J."/>
            <person name="Rivas-Marin E."/>
            <person name="Kohn T."/>
            <person name="Peeters S.H."/>
            <person name="Heuer A."/>
            <person name="Rast P."/>
            <person name="Oberbeckmann S."/>
            <person name="Bunk B."/>
            <person name="Jeske O."/>
            <person name="Meyerdierks A."/>
            <person name="Storesund J.E."/>
            <person name="Kallscheuer N."/>
            <person name="Luecker S."/>
            <person name="Lage O.M."/>
            <person name="Pohl T."/>
            <person name="Merkel B.J."/>
            <person name="Hornburger P."/>
            <person name="Mueller R.-W."/>
            <person name="Bruemmer F."/>
            <person name="Labrenz M."/>
            <person name="Spormann A.M."/>
            <person name="Op Den Camp H."/>
            <person name="Overmann J."/>
            <person name="Amann R."/>
            <person name="Jetten M.S.M."/>
            <person name="Mascher T."/>
            <person name="Medema M.H."/>
            <person name="Devos D.P."/>
            <person name="Kaster A.-K."/>
            <person name="Ovreas L."/>
            <person name="Rohde M."/>
            <person name="Galperin M.Y."/>
            <person name="Jogler C."/>
        </authorList>
    </citation>
    <scope>NUCLEOTIDE SEQUENCE [LARGE SCALE GENOMIC DNA]</scope>
    <source>
        <strain evidence="2 3">Enr8</strain>
    </source>
</reference>
<organism evidence="2 3">
    <name type="scientific">Blastopirellula retiformator</name>
    <dbReference type="NCBI Taxonomy" id="2527970"/>
    <lineage>
        <taxon>Bacteria</taxon>
        <taxon>Pseudomonadati</taxon>
        <taxon>Planctomycetota</taxon>
        <taxon>Planctomycetia</taxon>
        <taxon>Pirellulales</taxon>
        <taxon>Pirellulaceae</taxon>
        <taxon>Blastopirellula</taxon>
    </lineage>
</organism>
<keyword evidence="3" id="KW-1185">Reference proteome</keyword>
<feature type="transmembrane region" description="Helical" evidence="1">
    <location>
        <begin position="12"/>
        <end position="32"/>
    </location>
</feature>
<keyword evidence="1" id="KW-0812">Transmembrane</keyword>
<proteinExistence type="predicted"/>
<evidence type="ECO:0000256" key="1">
    <source>
        <dbReference type="SAM" id="Phobius"/>
    </source>
</evidence>
<sequence>MELIAHITNHEFPTVLVALASGIMIGTALTWVTMRFWGRGR</sequence>
<evidence type="ECO:0000313" key="3">
    <source>
        <dbReference type="Proteomes" id="UP000318878"/>
    </source>
</evidence>
<gene>
    <name evidence="2" type="ORF">Enr8_48640</name>
</gene>
<comment type="caution">
    <text evidence="2">The sequence shown here is derived from an EMBL/GenBank/DDBJ whole genome shotgun (WGS) entry which is preliminary data.</text>
</comment>
<keyword evidence="1" id="KW-1133">Transmembrane helix</keyword>
<keyword evidence="1" id="KW-0472">Membrane</keyword>
<name>A0A5C5UTV9_9BACT</name>
<dbReference type="Proteomes" id="UP000318878">
    <property type="component" value="Unassembled WGS sequence"/>
</dbReference>
<protein>
    <submittedName>
        <fullName evidence="2">Uncharacterized protein</fullName>
    </submittedName>
</protein>
<accession>A0A5C5UTV9</accession>
<evidence type="ECO:0000313" key="2">
    <source>
        <dbReference type="EMBL" id="TWT29676.1"/>
    </source>
</evidence>
<dbReference type="AlphaFoldDB" id="A0A5C5UTV9"/>